<dbReference type="EMBL" id="MLAK01001003">
    <property type="protein sequence ID" value="OHS99498.1"/>
    <property type="molecule type" value="Genomic_DNA"/>
</dbReference>
<evidence type="ECO:0000256" key="4">
    <source>
        <dbReference type="ARBA" id="ARBA00022723"/>
    </source>
</evidence>
<dbReference type="GeneID" id="94844164"/>
<dbReference type="Pfam" id="PF01074">
    <property type="entry name" value="Glyco_hydro_38N"/>
    <property type="match status" value="1"/>
</dbReference>
<evidence type="ECO:0000313" key="9">
    <source>
        <dbReference type="Proteomes" id="UP000179807"/>
    </source>
</evidence>
<gene>
    <name evidence="8" type="ORF">TRFO_34081</name>
</gene>
<dbReference type="InterPro" id="IPR027291">
    <property type="entry name" value="Glyco_hydro_38_N_sf"/>
</dbReference>
<protein>
    <recommendedName>
        <fullName evidence="3">alpha-mannosidase</fullName>
        <ecNumber evidence="3">3.2.1.24</ecNumber>
    </recommendedName>
</protein>
<dbReference type="Gene3D" id="3.20.110.10">
    <property type="entry name" value="Glycoside hydrolase 38, N terminal domain"/>
    <property type="match status" value="1"/>
</dbReference>
<dbReference type="Gene3D" id="2.70.98.30">
    <property type="entry name" value="Golgi alpha-mannosidase II, domain 4"/>
    <property type="match status" value="1"/>
</dbReference>
<organism evidence="8 9">
    <name type="scientific">Tritrichomonas foetus</name>
    <dbReference type="NCBI Taxonomy" id="1144522"/>
    <lineage>
        <taxon>Eukaryota</taxon>
        <taxon>Metamonada</taxon>
        <taxon>Parabasalia</taxon>
        <taxon>Tritrichomonadida</taxon>
        <taxon>Tritrichomonadidae</taxon>
        <taxon>Tritrichomonas</taxon>
    </lineage>
</organism>
<dbReference type="SUPFAM" id="SSF74650">
    <property type="entry name" value="Galactose mutarotase-like"/>
    <property type="match status" value="1"/>
</dbReference>
<feature type="domain" description="Glycoside hydrolase family 38 central" evidence="7">
    <location>
        <begin position="565"/>
        <end position="648"/>
    </location>
</feature>
<dbReference type="SUPFAM" id="SSF88713">
    <property type="entry name" value="Glycoside hydrolase/deacetylase"/>
    <property type="match status" value="1"/>
</dbReference>
<dbReference type="Pfam" id="PF09261">
    <property type="entry name" value="Alpha-mann_mid"/>
    <property type="match status" value="1"/>
</dbReference>
<dbReference type="RefSeq" id="XP_068352635.1">
    <property type="nucleotide sequence ID" value="XM_068509460.1"/>
</dbReference>
<dbReference type="SMART" id="SM00872">
    <property type="entry name" value="Alpha-mann_mid"/>
    <property type="match status" value="1"/>
</dbReference>
<keyword evidence="6" id="KW-0326">Glycosidase</keyword>
<dbReference type="GO" id="GO:0004559">
    <property type="term" value="F:alpha-mannosidase activity"/>
    <property type="evidence" value="ECO:0007669"/>
    <property type="project" value="UniProtKB-EC"/>
</dbReference>
<comment type="caution">
    <text evidence="8">The sequence shown here is derived from an EMBL/GenBank/DDBJ whole genome shotgun (WGS) entry which is preliminary data.</text>
</comment>
<dbReference type="Proteomes" id="UP000179807">
    <property type="component" value="Unassembled WGS sequence"/>
</dbReference>
<dbReference type="InterPro" id="IPR011013">
    <property type="entry name" value="Gal_mutarotase_sf_dom"/>
</dbReference>
<dbReference type="Gene3D" id="1.20.1270.50">
    <property type="entry name" value="Glycoside hydrolase family 38, central domain"/>
    <property type="match status" value="1"/>
</dbReference>
<dbReference type="CDD" id="cd10789">
    <property type="entry name" value="GH38N_AMII_ER_cytosolic"/>
    <property type="match status" value="1"/>
</dbReference>
<evidence type="ECO:0000256" key="1">
    <source>
        <dbReference type="ARBA" id="ARBA00000365"/>
    </source>
</evidence>
<keyword evidence="4" id="KW-0479">Metal-binding</keyword>
<dbReference type="GO" id="GO:0046872">
    <property type="term" value="F:metal ion binding"/>
    <property type="evidence" value="ECO:0007669"/>
    <property type="project" value="UniProtKB-KW"/>
</dbReference>
<dbReference type="InterPro" id="IPR028995">
    <property type="entry name" value="Glyco_hydro_57/38_cen_sf"/>
</dbReference>
<dbReference type="AlphaFoldDB" id="A0A1J4JK26"/>
<reference evidence="8" key="1">
    <citation type="submission" date="2016-10" db="EMBL/GenBank/DDBJ databases">
        <authorList>
            <person name="Benchimol M."/>
            <person name="Almeida L.G."/>
            <person name="Vasconcelos A.T."/>
            <person name="Perreira-Neves A."/>
            <person name="Rosa I.A."/>
            <person name="Tasca T."/>
            <person name="Bogo M.R."/>
            <person name="de Souza W."/>
        </authorList>
    </citation>
    <scope>NUCLEOTIDE SEQUENCE [LARGE SCALE GENOMIC DNA]</scope>
    <source>
        <strain evidence="8">K</strain>
    </source>
</reference>
<accession>A0A1J4JK26</accession>
<proteinExistence type="inferred from homology"/>
<comment type="similarity">
    <text evidence="2">Belongs to the glycosyl hydrolase 38 family.</text>
</comment>
<dbReference type="PANTHER" id="PTHR46017">
    <property type="entry name" value="ALPHA-MANNOSIDASE 2C1"/>
    <property type="match status" value="1"/>
</dbReference>
<dbReference type="Pfam" id="PF07748">
    <property type="entry name" value="Glyco_hydro_38C"/>
    <property type="match status" value="1"/>
</dbReference>
<evidence type="ECO:0000256" key="5">
    <source>
        <dbReference type="ARBA" id="ARBA00022801"/>
    </source>
</evidence>
<dbReference type="InterPro" id="IPR041147">
    <property type="entry name" value="GH38_C"/>
</dbReference>
<dbReference type="OrthoDB" id="10261055at2759"/>
<dbReference type="GO" id="GO:0009313">
    <property type="term" value="P:oligosaccharide catabolic process"/>
    <property type="evidence" value="ECO:0007669"/>
    <property type="project" value="TreeGrafter"/>
</dbReference>
<evidence type="ECO:0000313" key="8">
    <source>
        <dbReference type="EMBL" id="OHS99498.1"/>
    </source>
</evidence>
<dbReference type="PANTHER" id="PTHR46017:SF1">
    <property type="entry name" value="ALPHA-MANNOSIDASE 2C1"/>
    <property type="match status" value="1"/>
</dbReference>
<dbReference type="InterPro" id="IPR015341">
    <property type="entry name" value="Glyco_hydro_38_cen"/>
</dbReference>
<comment type="catalytic activity">
    <reaction evidence="1">
        <text>Hydrolysis of terminal, non-reducing alpha-D-mannose residues in alpha-D-mannosides.</text>
        <dbReference type="EC" id="3.2.1.24"/>
    </reaction>
</comment>
<dbReference type="GO" id="GO:0030246">
    <property type="term" value="F:carbohydrate binding"/>
    <property type="evidence" value="ECO:0007669"/>
    <property type="project" value="InterPro"/>
</dbReference>
<dbReference type="SUPFAM" id="SSF88688">
    <property type="entry name" value="Families 57/38 glycoside transferase middle domain"/>
    <property type="match status" value="1"/>
</dbReference>
<keyword evidence="9" id="KW-1185">Reference proteome</keyword>
<dbReference type="VEuPathDB" id="TrichDB:TRFO_34081"/>
<dbReference type="InterPro" id="IPR037094">
    <property type="entry name" value="Glyco_hydro_38_cen_sf"/>
</dbReference>
<evidence type="ECO:0000256" key="2">
    <source>
        <dbReference type="ARBA" id="ARBA00009792"/>
    </source>
</evidence>
<dbReference type="InterPro" id="IPR011330">
    <property type="entry name" value="Glyco_hydro/deAcase_b/a-brl"/>
</dbReference>
<evidence type="ECO:0000259" key="7">
    <source>
        <dbReference type="SMART" id="SM00872"/>
    </source>
</evidence>
<evidence type="ECO:0000256" key="6">
    <source>
        <dbReference type="ARBA" id="ARBA00023295"/>
    </source>
</evidence>
<sequence>MILFSFLFSGISALYVVDPKHTITKIRKYYDFLSSFEKLQYKCIREGKFAKNADDSHKLPSECDYEWEEKDFSHGDFMFEQGSYHWHAFRGTMQVPDGYDPEKHLLKFHFGITVNYQRGQNDDNQPDGPEGRYWFNGKPCGARDNFHDGLFMTDDEAKDGVDVQVRIFNGRIPTHHKLDHFGIQVFDKTVYIYRKRVSFLLDLINVLGDTNPDKQKLIDILDESVRLLDIRDECSNADLVSIRKQDPKHTVLRESVPLALDLLLKRLSEMPKSDGTEPCMTILGYSHIDTMWKWPYNITHFKTTNTASTMLHLLEHPPSVFENPVEWKFLATAPQHYKWMEEDSPEVFNMVREMAKKGRWDVNGVMWLEPDTTLPSGESLNRQILYGYRYFEKHLPEFNSTCLFLPDCFGYTASLPQILRNGEADSFVTSKLSWNEYNTFPYSSFNWKGIDGSFVYAHFITTPSGSDGDRHNTYTGTSSVNQIVKTYSRNFQRDIIRTSSLHTSGHGDGGGGITEDMVWNYNMYNELPRIQGIPRLKFKSLDQIMDELREHSSELPTWDDELYLEFHRGTLTSFEEIKRQNRMLESHLHNIEWIMTLCYTLDAKEEFDPRKYQQEIQPIWEDTLLMHFHDTIPGSSINEANLDCINRGKVHLNKLRDLEKELGSILASFINISDNERLLFNTLSHDRYVHKQLVPSGGWAIQKEDTVLEKDEMVTTFWERKVQDESDHEHFIYNPFLKTIYPPVSDEKVKIIQIDENHVSVETPFFYVLFDENGRISSVTDKETGMEYLDQPGNAFELYDDRSYEYPAWELTLNHKEQQLPDPIFDGYDISDSKIVTKFHIPLLSEGGKANVTRITQTITFSPVTPNIDFSTVVEWTQHDKILKIRFPTNIRARYAKYGIQFGFLERPTHNNTSIDRARFEAAGRWIDLGEDGRGVAMMADTKNGWDIHENVIRLTLLKAPMSSDRWEDFGIRKFNYRVIFHNTSFVKSHISQAHDELNVPPVQIESSSSTGTLEKEHKFVEVEDINVILDTLKVAEDEEAFICRFFESTGTGRKTIVRFPLLSHDSYDQAELVSTLERPFKNQERNLVQKIEGEKCLAFRITLKPFQIITLKVPKL</sequence>
<dbReference type="Pfam" id="PF17677">
    <property type="entry name" value="Glyco_hydro38C2"/>
    <property type="match status" value="1"/>
</dbReference>
<dbReference type="InterPro" id="IPR000602">
    <property type="entry name" value="Glyco_hydro_38_N"/>
</dbReference>
<dbReference type="InterPro" id="IPR011682">
    <property type="entry name" value="Glyco_hydro_38_C"/>
</dbReference>
<name>A0A1J4JK26_9EUKA</name>
<dbReference type="GO" id="GO:0006013">
    <property type="term" value="P:mannose metabolic process"/>
    <property type="evidence" value="ECO:0007669"/>
    <property type="project" value="InterPro"/>
</dbReference>
<keyword evidence="5 8" id="KW-0378">Hydrolase</keyword>
<evidence type="ECO:0000256" key="3">
    <source>
        <dbReference type="ARBA" id="ARBA00012752"/>
    </source>
</evidence>
<dbReference type="EC" id="3.2.1.24" evidence="3"/>